<sequence length="111" mass="12034">MFGRVCLMPFPSHQLIVHLPHPDSPSVPANIPDPGSAQLARPRSVSASVTAEVSRNRMKGRGTAERLGGGSEGSAWGWGMLKMGGQAMWQVWKQRNNSHKDSCGLALQLWS</sequence>
<dbReference type="Proteomes" id="UP000762676">
    <property type="component" value="Unassembled WGS sequence"/>
</dbReference>
<feature type="region of interest" description="Disordered" evidence="1">
    <location>
        <begin position="26"/>
        <end position="70"/>
    </location>
</feature>
<evidence type="ECO:0000313" key="2">
    <source>
        <dbReference type="EMBL" id="GFS17117.1"/>
    </source>
</evidence>
<accession>A0AAV4J2Y2</accession>
<comment type="caution">
    <text evidence="2">The sequence shown here is derived from an EMBL/GenBank/DDBJ whole genome shotgun (WGS) entry which is preliminary data.</text>
</comment>
<name>A0AAV4J2Y2_9GAST</name>
<dbReference type="EMBL" id="BMAT01002950">
    <property type="protein sequence ID" value="GFS17117.1"/>
    <property type="molecule type" value="Genomic_DNA"/>
</dbReference>
<reference evidence="2 3" key="1">
    <citation type="journal article" date="2021" name="Elife">
        <title>Chloroplast acquisition without the gene transfer in kleptoplastic sea slugs, Plakobranchus ocellatus.</title>
        <authorList>
            <person name="Maeda T."/>
            <person name="Takahashi S."/>
            <person name="Yoshida T."/>
            <person name="Shimamura S."/>
            <person name="Takaki Y."/>
            <person name="Nagai Y."/>
            <person name="Toyoda A."/>
            <person name="Suzuki Y."/>
            <person name="Arimoto A."/>
            <person name="Ishii H."/>
            <person name="Satoh N."/>
            <person name="Nishiyama T."/>
            <person name="Hasebe M."/>
            <person name="Maruyama T."/>
            <person name="Minagawa J."/>
            <person name="Obokata J."/>
            <person name="Shigenobu S."/>
        </authorList>
    </citation>
    <scope>NUCLEOTIDE SEQUENCE [LARGE SCALE GENOMIC DNA]</scope>
</reference>
<dbReference type="AlphaFoldDB" id="A0AAV4J2Y2"/>
<gene>
    <name evidence="2" type="ORF">ElyMa_001488800</name>
</gene>
<proteinExistence type="predicted"/>
<organism evidence="2 3">
    <name type="scientific">Elysia marginata</name>
    <dbReference type="NCBI Taxonomy" id="1093978"/>
    <lineage>
        <taxon>Eukaryota</taxon>
        <taxon>Metazoa</taxon>
        <taxon>Spiralia</taxon>
        <taxon>Lophotrochozoa</taxon>
        <taxon>Mollusca</taxon>
        <taxon>Gastropoda</taxon>
        <taxon>Heterobranchia</taxon>
        <taxon>Euthyneura</taxon>
        <taxon>Panpulmonata</taxon>
        <taxon>Sacoglossa</taxon>
        <taxon>Placobranchoidea</taxon>
        <taxon>Plakobranchidae</taxon>
        <taxon>Elysia</taxon>
    </lineage>
</organism>
<evidence type="ECO:0000313" key="3">
    <source>
        <dbReference type="Proteomes" id="UP000762676"/>
    </source>
</evidence>
<protein>
    <submittedName>
        <fullName evidence="2">Uncharacterized protein</fullName>
    </submittedName>
</protein>
<evidence type="ECO:0000256" key="1">
    <source>
        <dbReference type="SAM" id="MobiDB-lite"/>
    </source>
</evidence>
<keyword evidence="3" id="KW-1185">Reference proteome</keyword>